<name>A0A0R3XCH9_HYDTA</name>
<dbReference type="STRING" id="6205.A0A0R3XCH9"/>
<dbReference type="AlphaFoldDB" id="A0A0R3XCH9"/>
<evidence type="ECO:0000313" key="1">
    <source>
        <dbReference type="EMBL" id="VDM36220.1"/>
    </source>
</evidence>
<protein>
    <submittedName>
        <fullName evidence="3">Transcription factor</fullName>
    </submittedName>
</protein>
<dbReference type="EMBL" id="UYWX01023345">
    <property type="protein sequence ID" value="VDM36220.1"/>
    <property type="molecule type" value="Genomic_DNA"/>
</dbReference>
<organism evidence="3">
    <name type="scientific">Hydatigena taeniaeformis</name>
    <name type="common">Feline tapeworm</name>
    <name type="synonym">Taenia taeniaeformis</name>
    <dbReference type="NCBI Taxonomy" id="6205"/>
    <lineage>
        <taxon>Eukaryota</taxon>
        <taxon>Metazoa</taxon>
        <taxon>Spiralia</taxon>
        <taxon>Lophotrochozoa</taxon>
        <taxon>Platyhelminthes</taxon>
        <taxon>Cestoda</taxon>
        <taxon>Eucestoda</taxon>
        <taxon>Cyclophyllidea</taxon>
        <taxon>Taeniidae</taxon>
        <taxon>Hydatigera</taxon>
    </lineage>
</organism>
<keyword evidence="2" id="KW-1185">Reference proteome</keyword>
<proteinExistence type="predicted"/>
<accession>A0A0R3XCH9</accession>
<reference evidence="1 2" key="2">
    <citation type="submission" date="2018-11" db="EMBL/GenBank/DDBJ databases">
        <authorList>
            <consortium name="Pathogen Informatics"/>
        </authorList>
    </citation>
    <scope>NUCLEOTIDE SEQUENCE [LARGE SCALE GENOMIC DNA]</scope>
</reference>
<evidence type="ECO:0000313" key="3">
    <source>
        <dbReference type="WBParaSite" id="TTAC_0001125601-mRNA-1"/>
    </source>
</evidence>
<sequence>MPLCDRFMRLNELHRNAGGLYGGHSFALDSPRGGYFGNYQPLDRSTDLTFNNSGYSSNFMDSVPGMGVYGNSDTPSGYGMRSSNLVNNPMWSQFEKIRSEFQIKNSQYLQQQQQQQHQPENSSLLSRSSAFSFNTIEGNIAPSRNISAFNTTPPRSALQLTDEKYGFGDEVDLSQDLHDLWKSQKFTSNSGNTFCWTGDVNKSSIDTSLGQAFNALNITER</sequence>
<evidence type="ECO:0000313" key="2">
    <source>
        <dbReference type="Proteomes" id="UP000274429"/>
    </source>
</evidence>
<reference evidence="3" key="1">
    <citation type="submission" date="2017-02" db="UniProtKB">
        <authorList>
            <consortium name="WormBaseParasite"/>
        </authorList>
    </citation>
    <scope>IDENTIFICATION</scope>
</reference>
<gene>
    <name evidence="1" type="ORF">TTAC_LOCUS11240</name>
</gene>
<dbReference type="WBParaSite" id="TTAC_0001125601-mRNA-1">
    <property type="protein sequence ID" value="TTAC_0001125601-mRNA-1"/>
    <property type="gene ID" value="TTAC_0001125601"/>
</dbReference>
<dbReference type="OrthoDB" id="10467742at2759"/>
<dbReference type="Proteomes" id="UP000274429">
    <property type="component" value="Unassembled WGS sequence"/>
</dbReference>